<dbReference type="InterPro" id="IPR017441">
    <property type="entry name" value="Protein_kinase_ATP_BS"/>
</dbReference>
<dbReference type="InterPro" id="IPR001245">
    <property type="entry name" value="Ser-Thr/Tyr_kinase_cat_dom"/>
</dbReference>
<evidence type="ECO:0000256" key="1">
    <source>
        <dbReference type="ARBA" id="ARBA00022527"/>
    </source>
</evidence>
<dbReference type="SUPFAM" id="SSF56112">
    <property type="entry name" value="Protein kinase-like (PK-like)"/>
    <property type="match status" value="1"/>
</dbReference>
<dbReference type="InterPro" id="IPR011009">
    <property type="entry name" value="Kinase-like_dom_sf"/>
</dbReference>
<dbReference type="InterPro" id="IPR008271">
    <property type="entry name" value="Ser/Thr_kinase_AS"/>
</dbReference>
<proteinExistence type="predicted"/>
<keyword evidence="4" id="KW-0418">Kinase</keyword>
<dbReference type="EMBL" id="GDKF01000030">
    <property type="protein sequence ID" value="JAT78592.1"/>
    <property type="molecule type" value="Transcribed_RNA"/>
</dbReference>
<dbReference type="PANTHER" id="PTHR44329:SF288">
    <property type="entry name" value="MITOGEN-ACTIVATED PROTEIN KINASE KINASE KINASE 20"/>
    <property type="match status" value="1"/>
</dbReference>
<evidence type="ECO:0000256" key="7">
    <source>
        <dbReference type="SAM" id="Phobius"/>
    </source>
</evidence>
<keyword evidence="1" id="KW-0723">Serine/threonine-protein kinase</keyword>
<name>A0A1D2AHC1_AUXPR</name>
<dbReference type="SMART" id="SM00220">
    <property type="entry name" value="S_TKc"/>
    <property type="match status" value="1"/>
</dbReference>
<dbReference type="PROSITE" id="PS50011">
    <property type="entry name" value="PROTEIN_KINASE_DOM"/>
    <property type="match status" value="1"/>
</dbReference>
<dbReference type="PANTHER" id="PTHR44329">
    <property type="entry name" value="SERINE/THREONINE-PROTEIN KINASE TNNI3K-RELATED"/>
    <property type="match status" value="1"/>
</dbReference>
<dbReference type="Gene3D" id="1.10.510.10">
    <property type="entry name" value="Transferase(Phosphotransferase) domain 1"/>
    <property type="match status" value="1"/>
</dbReference>
<organism evidence="10">
    <name type="scientific">Auxenochlorella protothecoides</name>
    <name type="common">Green microalga</name>
    <name type="synonym">Chlorella protothecoides</name>
    <dbReference type="NCBI Taxonomy" id="3075"/>
    <lineage>
        <taxon>Eukaryota</taxon>
        <taxon>Viridiplantae</taxon>
        <taxon>Chlorophyta</taxon>
        <taxon>core chlorophytes</taxon>
        <taxon>Trebouxiophyceae</taxon>
        <taxon>Chlorellales</taxon>
        <taxon>Chlorellaceae</taxon>
        <taxon>Auxenochlorella</taxon>
    </lineage>
</organism>
<evidence type="ECO:0000259" key="9">
    <source>
        <dbReference type="PROSITE" id="PS50011"/>
    </source>
</evidence>
<dbReference type="Pfam" id="PF07714">
    <property type="entry name" value="PK_Tyr_Ser-Thr"/>
    <property type="match status" value="1"/>
</dbReference>
<gene>
    <name evidence="10" type="ORF">g.2404</name>
</gene>
<dbReference type="InterPro" id="IPR051681">
    <property type="entry name" value="Ser/Thr_Kinases-Pseudokinases"/>
</dbReference>
<accession>A0A1D2AHC1</accession>
<keyword evidence="7" id="KW-1133">Transmembrane helix</keyword>
<evidence type="ECO:0000256" key="6">
    <source>
        <dbReference type="PROSITE-ProRule" id="PRU10141"/>
    </source>
</evidence>
<evidence type="ECO:0000256" key="4">
    <source>
        <dbReference type="ARBA" id="ARBA00022777"/>
    </source>
</evidence>
<protein>
    <recommendedName>
        <fullName evidence="9">Protein kinase domain-containing protein</fullName>
    </recommendedName>
</protein>
<keyword evidence="7" id="KW-0812">Transmembrane</keyword>
<keyword evidence="7" id="KW-0472">Membrane</keyword>
<feature type="chain" id="PRO_5008901563" description="Protein kinase domain-containing protein" evidence="8">
    <location>
        <begin position="30"/>
        <end position="790"/>
    </location>
</feature>
<keyword evidence="5 6" id="KW-0067">ATP-binding</keyword>
<dbReference type="InterPro" id="IPR000719">
    <property type="entry name" value="Prot_kinase_dom"/>
</dbReference>
<sequence length="790" mass="85690">MGHGPHAAGVLRIVPYLVVMLLGPSIASSASLAPDLSSSCIPGSAWEAVTGAATLYPIDVWVWALDNLGLSLLLKNETQAPTLFIPLNSVTQNESIADPLRAGLRRHYTRLFLTSPDSVGIMLLHWFQDNTTLLQPFINGSDARIPTVSIDELQMEATLSSSAVTPSSQSRPILDTLESCRGATIHIIDSAFVMSAPPVVDLAQVPGLEGLCWRSRTVVDNQGAITVGAAYIDKLRIYPMMLGLLDGRFPDMPGTAFPLRPAANITLLVPNPDSVSSMLQQLEMVPASEPERVATVFGQYVIPGGYCEGGILGAGKVQPISGLATGTDMGYTFRPADEKGQVYITMASTGKVLKGYFGNPACYTMALVVNDTFMRWDRWEDIPPSRLDPWPTVDQEALLGLDPQCRPGDVLIGGELESTEAPTPASSDPEDGGLSGGAIAGIVIGTLVGVALVGLLVWIFLLPSRPWLPADHGLTEGEEGGSSSDSRSIKSLGAQLLQPFRRVSAPPSSHHYFLPATEFEFDVDPESGERKLLGRGRFGEVYSGRLRNGELMAIKVLLGGDQTEAAQLVMEKRLLREIEILKTCRSKYIVSFMAMGTDPVSGNTLLFMERALGGDVWSGLRAKRLDWHRQGWRIALDVARGLVYLSIRKIVHNDLKTSNILLDDYGSAKITDVGLARMLPATFTDPLYNRQREGGTFNWCSPEVILGLRTTAQSDMYSYGVVLWELVTSEIPKRGKMRPIRVPEECPEAVVNLMEACWSAEPKSRPRAEEAVRILSSLYETPEGAGARSS</sequence>
<evidence type="ECO:0000256" key="5">
    <source>
        <dbReference type="ARBA" id="ARBA00022840"/>
    </source>
</evidence>
<reference evidence="10" key="1">
    <citation type="submission" date="2015-08" db="EMBL/GenBank/DDBJ databases">
        <authorList>
            <person name="Babu N.S."/>
            <person name="Beckwith C.J."/>
            <person name="Beseler K.G."/>
            <person name="Brison A."/>
            <person name="Carone J.V."/>
            <person name="Caskin T.P."/>
            <person name="Diamond M."/>
            <person name="Durham M.E."/>
            <person name="Foxe J.M."/>
            <person name="Go M."/>
            <person name="Henderson B.A."/>
            <person name="Jones I.B."/>
            <person name="McGettigan J.A."/>
            <person name="Micheletti S.J."/>
            <person name="Nasrallah M.E."/>
            <person name="Ortiz D."/>
            <person name="Piller C.R."/>
            <person name="Privatt S.R."/>
            <person name="Schneider S.L."/>
            <person name="Sharp S."/>
            <person name="Smith T.C."/>
            <person name="Stanton J.D."/>
            <person name="Ullery H.E."/>
            <person name="Wilson R.J."/>
            <person name="Serrano M.G."/>
            <person name="Buck G."/>
            <person name="Lee V."/>
            <person name="Wang Y."/>
            <person name="Carvalho R."/>
            <person name="Voegtly L."/>
            <person name="Shi R."/>
            <person name="Duckworth R."/>
            <person name="Johnson A."/>
            <person name="Loviza R."/>
            <person name="Walstead R."/>
            <person name="Shah Z."/>
            <person name="Kiflezghi M."/>
            <person name="Wade K."/>
            <person name="Ball S.L."/>
            <person name="Bradley K.W."/>
            <person name="Asai D.J."/>
            <person name="Bowman C.A."/>
            <person name="Russell D.A."/>
            <person name="Pope W.H."/>
            <person name="Jacobs-Sera D."/>
            <person name="Hendrix R.W."/>
            <person name="Hatfull G.F."/>
        </authorList>
    </citation>
    <scope>NUCLEOTIDE SEQUENCE</scope>
</reference>
<keyword evidence="3 6" id="KW-0547">Nucleotide-binding</keyword>
<dbReference type="GO" id="GO:0004674">
    <property type="term" value="F:protein serine/threonine kinase activity"/>
    <property type="evidence" value="ECO:0007669"/>
    <property type="project" value="UniProtKB-KW"/>
</dbReference>
<dbReference type="PROSITE" id="PS00108">
    <property type="entry name" value="PROTEIN_KINASE_ST"/>
    <property type="match status" value="1"/>
</dbReference>
<evidence type="ECO:0000256" key="2">
    <source>
        <dbReference type="ARBA" id="ARBA00022679"/>
    </source>
</evidence>
<evidence type="ECO:0000256" key="8">
    <source>
        <dbReference type="SAM" id="SignalP"/>
    </source>
</evidence>
<feature type="binding site" evidence="6">
    <location>
        <position position="555"/>
    </location>
    <ligand>
        <name>ATP</name>
        <dbReference type="ChEBI" id="CHEBI:30616"/>
    </ligand>
</feature>
<dbReference type="PROSITE" id="PS00107">
    <property type="entry name" value="PROTEIN_KINASE_ATP"/>
    <property type="match status" value="1"/>
</dbReference>
<keyword evidence="8" id="KW-0732">Signal</keyword>
<feature type="transmembrane region" description="Helical" evidence="7">
    <location>
        <begin position="438"/>
        <end position="462"/>
    </location>
</feature>
<keyword evidence="2" id="KW-0808">Transferase</keyword>
<evidence type="ECO:0000313" key="10">
    <source>
        <dbReference type="EMBL" id="JAT78592.1"/>
    </source>
</evidence>
<evidence type="ECO:0000256" key="3">
    <source>
        <dbReference type="ARBA" id="ARBA00022741"/>
    </source>
</evidence>
<feature type="signal peptide" evidence="8">
    <location>
        <begin position="1"/>
        <end position="29"/>
    </location>
</feature>
<feature type="domain" description="Protein kinase" evidence="9">
    <location>
        <begin position="527"/>
        <end position="779"/>
    </location>
</feature>
<dbReference type="AlphaFoldDB" id="A0A1D2AHC1"/>
<dbReference type="GO" id="GO:0005524">
    <property type="term" value="F:ATP binding"/>
    <property type="evidence" value="ECO:0007669"/>
    <property type="project" value="UniProtKB-UniRule"/>
</dbReference>